<dbReference type="RefSeq" id="WP_267161921.1">
    <property type="nucleotide sequence ID" value="NZ_CP112972.1"/>
</dbReference>
<sequence>MKKQITHIVPDTQQKINTTVDKDGDTFEVEIRVCPALDDDLQSQLHDSIDHLSHEKVDISSSVYRTNQGNETGQDVTFRFNQEDKLPALKMMREVIRLGRSIYEKQLRRELEEPDGEGINSMLSKQQWDFDDPEVEEFCLLYRGGVVSNDGL</sequence>
<name>A0ABD5W0V6_9EURY</name>
<organism evidence="1 2">
    <name type="scientific">Halovenus salina</name>
    <dbReference type="NCBI Taxonomy" id="1510225"/>
    <lineage>
        <taxon>Archaea</taxon>
        <taxon>Methanobacteriati</taxon>
        <taxon>Methanobacteriota</taxon>
        <taxon>Stenosarchaea group</taxon>
        <taxon>Halobacteria</taxon>
        <taxon>Halobacteriales</taxon>
        <taxon>Haloarculaceae</taxon>
        <taxon>Halovenus</taxon>
    </lineage>
</organism>
<accession>A0ABD5W0V6</accession>
<dbReference type="GeneID" id="76631285"/>
<dbReference type="EMBL" id="JBHSZI010000001">
    <property type="protein sequence ID" value="MFC7059180.1"/>
    <property type="molecule type" value="Genomic_DNA"/>
</dbReference>
<reference evidence="1 2" key="1">
    <citation type="journal article" date="2019" name="Int. J. Syst. Evol. Microbiol.">
        <title>The Global Catalogue of Microorganisms (GCM) 10K type strain sequencing project: providing services to taxonomists for standard genome sequencing and annotation.</title>
        <authorList>
            <consortium name="The Broad Institute Genomics Platform"/>
            <consortium name="The Broad Institute Genome Sequencing Center for Infectious Disease"/>
            <person name="Wu L."/>
            <person name="Ma J."/>
        </authorList>
    </citation>
    <scope>NUCLEOTIDE SEQUENCE [LARGE SCALE GENOMIC DNA]</scope>
    <source>
        <strain evidence="1 2">JCM 30072</strain>
    </source>
</reference>
<comment type="caution">
    <text evidence="1">The sequence shown here is derived from an EMBL/GenBank/DDBJ whole genome shotgun (WGS) entry which is preliminary data.</text>
</comment>
<keyword evidence="2" id="KW-1185">Reference proteome</keyword>
<dbReference type="AlphaFoldDB" id="A0ABD5W0V6"/>
<gene>
    <name evidence="1" type="ORF">ACFQQG_14575</name>
</gene>
<protein>
    <submittedName>
        <fullName evidence="1">Uncharacterized protein</fullName>
    </submittedName>
</protein>
<proteinExistence type="predicted"/>
<evidence type="ECO:0000313" key="2">
    <source>
        <dbReference type="Proteomes" id="UP001596445"/>
    </source>
</evidence>
<evidence type="ECO:0000313" key="1">
    <source>
        <dbReference type="EMBL" id="MFC7059180.1"/>
    </source>
</evidence>
<dbReference type="Proteomes" id="UP001596445">
    <property type="component" value="Unassembled WGS sequence"/>
</dbReference>